<dbReference type="RefSeq" id="WP_099325451.1">
    <property type="nucleotide sequence ID" value="NZ_CP049055.1"/>
</dbReference>
<reference evidence="3" key="3">
    <citation type="submission" date="2017-10" db="EMBL/GenBank/DDBJ databases">
        <authorList>
            <person name="Banno H."/>
            <person name="Chua N.-H."/>
        </authorList>
    </citation>
    <scope>NUCLEOTIDE SEQUENCE [LARGE SCALE GENOMIC DNA]</scope>
    <source>
        <strain evidence="3">Kuenenia_mbr1_ru-nijmegen</strain>
    </source>
</reference>
<gene>
    <name evidence="2" type="ORF">KsCSTR_47850</name>
    <name evidence="3" type="ORF">KSMBR1_2283</name>
    <name evidence="1" type="ORF">kustc0604</name>
</gene>
<evidence type="ECO:0000313" key="3">
    <source>
        <dbReference type="EMBL" id="SOH04778.1"/>
    </source>
</evidence>
<evidence type="ECO:0000313" key="2">
    <source>
        <dbReference type="EMBL" id="QII14162.1"/>
    </source>
</evidence>
<organism evidence="1">
    <name type="scientific">Kuenenia stuttgartiensis</name>
    <dbReference type="NCBI Taxonomy" id="174633"/>
    <lineage>
        <taxon>Bacteria</taxon>
        <taxon>Pseudomonadati</taxon>
        <taxon>Planctomycetota</taxon>
        <taxon>Candidatus Brocadiia</taxon>
        <taxon>Candidatus Brocadiales</taxon>
        <taxon>Candidatus Brocadiaceae</taxon>
        <taxon>Candidatus Kuenenia</taxon>
    </lineage>
</organism>
<reference evidence="1" key="2">
    <citation type="submission" date="2006-01" db="EMBL/GenBank/DDBJ databases">
        <authorList>
            <person name="Genoscope"/>
        </authorList>
    </citation>
    <scope>NUCLEOTIDE SEQUENCE</scope>
</reference>
<evidence type="ECO:0000313" key="1">
    <source>
        <dbReference type="EMBL" id="CAJ71349.1"/>
    </source>
</evidence>
<evidence type="ECO:0008006" key="6">
    <source>
        <dbReference type="Google" id="ProtNLM"/>
    </source>
</evidence>
<reference evidence="4" key="4">
    <citation type="submission" date="2017-10" db="EMBL/GenBank/DDBJ databases">
        <authorList>
            <person name="Frank J."/>
        </authorList>
    </citation>
    <scope>NUCLEOTIDE SEQUENCE [LARGE SCALE GENOMIC DNA]</scope>
</reference>
<evidence type="ECO:0000313" key="5">
    <source>
        <dbReference type="Proteomes" id="UP000501926"/>
    </source>
</evidence>
<protein>
    <recommendedName>
        <fullName evidence="6">DUF3368 domain-containing protein</fullName>
    </recommendedName>
</protein>
<dbReference type="AlphaFoldDB" id="Q1PVU1"/>
<reference evidence="1" key="1">
    <citation type="journal article" date="2006" name="Nature">
        <title>Deciphering the evolution and metabolism of an anammox bacterium from a community genome.</title>
        <authorList>
            <person name="Strous M."/>
            <person name="Pelletier E."/>
            <person name="Mangenot S."/>
            <person name="Rattei T."/>
            <person name="Lehner A."/>
            <person name="Taylor M.W."/>
            <person name="Horn M."/>
            <person name="Daims H."/>
            <person name="Bartol-Mavel D."/>
            <person name="Wincker P."/>
            <person name="Barbe V."/>
            <person name="Fonknechten N."/>
            <person name="Vallenet D."/>
            <person name="Segurens B."/>
            <person name="Schenowitz-Truong C."/>
            <person name="Medigue C."/>
            <person name="Collingro A."/>
            <person name="Snel B."/>
            <person name="Dutilh B.E."/>
            <person name="OpDenCamp H.J.M."/>
            <person name="vanDerDrift C."/>
            <person name="Cirpus I."/>
            <person name="vanDePas-Schoonen K.T."/>
            <person name="Harhangi H.R."/>
            <person name="vanNiftrik L."/>
            <person name="Schmid M."/>
            <person name="Keltjens J."/>
            <person name="vanDeVossenberg J."/>
            <person name="Kartal B."/>
            <person name="Meier H."/>
            <person name="Frishman D."/>
            <person name="Huynen M.A."/>
            <person name="Mewes H."/>
            <person name="Weissenbach J."/>
            <person name="Jetten M.S.M."/>
            <person name="Wagner M."/>
            <person name="LePaslier D."/>
        </authorList>
    </citation>
    <scope>NUCLEOTIDE SEQUENCE</scope>
</reference>
<dbReference type="Proteomes" id="UP000221734">
    <property type="component" value="Chromosome Kuenenia_stuttgartiensis_MBR1"/>
</dbReference>
<dbReference type="KEGG" id="kst:KSMBR1_2283"/>
<dbReference type="EMBL" id="CT573073">
    <property type="protein sequence ID" value="CAJ71349.1"/>
    <property type="molecule type" value="Genomic_DNA"/>
</dbReference>
<dbReference type="Proteomes" id="UP000501926">
    <property type="component" value="Chromosome"/>
</dbReference>
<proteinExistence type="predicted"/>
<dbReference type="OrthoDB" id="164742at2"/>
<dbReference type="PANTHER" id="PTHR39550">
    <property type="entry name" value="SLL0658 PROTEIN"/>
    <property type="match status" value="1"/>
</dbReference>
<evidence type="ECO:0000313" key="4">
    <source>
        <dbReference type="Proteomes" id="UP000221734"/>
    </source>
</evidence>
<dbReference type="EMBL" id="CP049055">
    <property type="protein sequence ID" value="QII14162.1"/>
    <property type="molecule type" value="Genomic_DNA"/>
</dbReference>
<accession>Q1PVU1</accession>
<sequence length="167" mass="18906">MPVVISNASPLIGLVGIEQLHILRKLWSEIVIPEAVYKEVVVEGRGKQGANVIEEACKEWIRVVSVKNRPEVEVLQTILDEGEAEVITLGQEIKKSILLLDNREPRNFARTVNLKMIGTVGVIRFAWTKGLIKEPIHEINKLRLNGFWIGEKLIEQFKKDVESKMSS</sequence>
<dbReference type="EMBL" id="LT934425">
    <property type="protein sequence ID" value="SOH04778.1"/>
    <property type="molecule type" value="Genomic_DNA"/>
</dbReference>
<name>Q1PVU1_KUEST</name>
<keyword evidence="4" id="KW-1185">Reference proteome</keyword>
<dbReference type="PANTHER" id="PTHR39550:SF1">
    <property type="entry name" value="SLL0658 PROTEIN"/>
    <property type="match status" value="1"/>
</dbReference>
<dbReference type="InterPro" id="IPR021799">
    <property type="entry name" value="PIN-like_prokaryotic"/>
</dbReference>
<dbReference type="Pfam" id="PF11848">
    <property type="entry name" value="DUF3368"/>
    <property type="match status" value="1"/>
</dbReference>
<reference evidence="2 5" key="5">
    <citation type="submission" date="2020-02" db="EMBL/GenBank/DDBJ databases">
        <title>Newly sequenced genome of strain CSTR1 showed variability in Candidatus Kuenenia stuttgartiensis genomes.</title>
        <authorList>
            <person name="Ding C."/>
            <person name="Adrian L."/>
        </authorList>
    </citation>
    <scope>NUCLEOTIDE SEQUENCE [LARGE SCALE GENOMIC DNA]</scope>
    <source>
        <strain evidence="2 5">CSTR1</strain>
    </source>
</reference>